<dbReference type="EMBL" id="BAAANN010000007">
    <property type="protein sequence ID" value="GAA1953153.1"/>
    <property type="molecule type" value="Genomic_DNA"/>
</dbReference>
<keyword evidence="2" id="KW-0732">Signal</keyword>
<comment type="caution">
    <text evidence="3">The sequence shown here is derived from an EMBL/GenBank/DDBJ whole genome shotgun (WGS) entry which is preliminary data.</text>
</comment>
<evidence type="ECO:0000313" key="4">
    <source>
        <dbReference type="Proteomes" id="UP001501116"/>
    </source>
</evidence>
<evidence type="ECO:0000256" key="1">
    <source>
        <dbReference type="SAM" id="MobiDB-lite"/>
    </source>
</evidence>
<gene>
    <name evidence="3" type="ORF">GCM10009754_22910</name>
</gene>
<sequence>MKVRLGLLAAAVLLAGGCTSTVAGVAAPAPGAKPVPPPKDPNDPCGLLLPDQLAGLGFPPNGKLIPERKAQDVPASCTWKPDDPDASVDDSLGVYYTVDIALEDFFGGSQPKEPATYGGLQWSQYESLAGPGNCLYATKLADASFALVESNNNKDTSKACDLAKLAMPQVAAHLPGGSPAPPLAPKPKKAPSALAGVEPCDLLSAAELAQFQVTAPGRKTGKDRSPKSTTPPGCEWEPAEASGFQLLYVSLDPEKSEAEVNYTDEQADEQIKAGTRSWDLFTNPDGNPKQCSAILPFSEKSSVKITSGNNNDPAKACEQLRAAIPLISAKLPTG</sequence>
<dbReference type="Pfam" id="PF12079">
    <property type="entry name" value="DUF3558"/>
    <property type="match status" value="2"/>
</dbReference>
<dbReference type="RefSeq" id="WP_344416547.1">
    <property type="nucleotide sequence ID" value="NZ_BAAANN010000007.1"/>
</dbReference>
<dbReference type="InterPro" id="IPR024520">
    <property type="entry name" value="DUF3558"/>
</dbReference>
<feature type="signal peptide" evidence="2">
    <location>
        <begin position="1"/>
        <end position="23"/>
    </location>
</feature>
<keyword evidence="4" id="KW-1185">Reference proteome</keyword>
<feature type="chain" id="PRO_5045154756" description="DUF3558 domain-containing protein" evidence="2">
    <location>
        <begin position="24"/>
        <end position="334"/>
    </location>
</feature>
<protein>
    <recommendedName>
        <fullName evidence="5">DUF3558 domain-containing protein</fullName>
    </recommendedName>
</protein>
<dbReference type="PROSITE" id="PS51257">
    <property type="entry name" value="PROKAR_LIPOPROTEIN"/>
    <property type="match status" value="1"/>
</dbReference>
<evidence type="ECO:0000256" key="2">
    <source>
        <dbReference type="SAM" id="SignalP"/>
    </source>
</evidence>
<name>A0ABN2QJ51_9PSEU</name>
<feature type="region of interest" description="Disordered" evidence="1">
    <location>
        <begin position="214"/>
        <end position="238"/>
    </location>
</feature>
<organism evidence="3 4">
    <name type="scientific">Amycolatopsis minnesotensis</name>
    <dbReference type="NCBI Taxonomy" id="337894"/>
    <lineage>
        <taxon>Bacteria</taxon>
        <taxon>Bacillati</taxon>
        <taxon>Actinomycetota</taxon>
        <taxon>Actinomycetes</taxon>
        <taxon>Pseudonocardiales</taxon>
        <taxon>Pseudonocardiaceae</taxon>
        <taxon>Amycolatopsis</taxon>
    </lineage>
</organism>
<proteinExistence type="predicted"/>
<dbReference type="Proteomes" id="UP001501116">
    <property type="component" value="Unassembled WGS sequence"/>
</dbReference>
<reference evidence="3 4" key="1">
    <citation type="journal article" date="2019" name="Int. J. Syst. Evol. Microbiol.">
        <title>The Global Catalogue of Microorganisms (GCM) 10K type strain sequencing project: providing services to taxonomists for standard genome sequencing and annotation.</title>
        <authorList>
            <consortium name="The Broad Institute Genomics Platform"/>
            <consortium name="The Broad Institute Genome Sequencing Center for Infectious Disease"/>
            <person name="Wu L."/>
            <person name="Ma J."/>
        </authorList>
    </citation>
    <scope>NUCLEOTIDE SEQUENCE [LARGE SCALE GENOMIC DNA]</scope>
    <source>
        <strain evidence="3 4">JCM 14545</strain>
    </source>
</reference>
<accession>A0ABN2QJ51</accession>
<evidence type="ECO:0000313" key="3">
    <source>
        <dbReference type="EMBL" id="GAA1953153.1"/>
    </source>
</evidence>
<evidence type="ECO:0008006" key="5">
    <source>
        <dbReference type="Google" id="ProtNLM"/>
    </source>
</evidence>